<dbReference type="AlphaFoldDB" id="A0A135SYG9"/>
<evidence type="ECO:0008006" key="5">
    <source>
        <dbReference type="Google" id="ProtNLM"/>
    </source>
</evidence>
<feature type="compositionally biased region" description="Polar residues" evidence="2">
    <location>
        <begin position="330"/>
        <end position="339"/>
    </location>
</feature>
<dbReference type="OrthoDB" id="1658288at2759"/>
<dbReference type="PROSITE" id="PS50005">
    <property type="entry name" value="TPR"/>
    <property type="match status" value="1"/>
</dbReference>
<keyword evidence="1" id="KW-0802">TPR repeat</keyword>
<feature type="compositionally biased region" description="Basic and acidic residues" evidence="2">
    <location>
        <begin position="1110"/>
        <end position="1125"/>
    </location>
</feature>
<feature type="region of interest" description="Disordered" evidence="2">
    <location>
        <begin position="1054"/>
        <end position="1147"/>
    </location>
</feature>
<dbReference type="SUPFAM" id="SSF53167">
    <property type="entry name" value="Purine and uridine phosphorylases"/>
    <property type="match status" value="1"/>
</dbReference>
<reference evidence="3 4" key="1">
    <citation type="submission" date="2014-02" db="EMBL/GenBank/DDBJ databases">
        <title>The genome sequence of Colletotrichum salicis CBS 607.94.</title>
        <authorList>
            <person name="Baroncelli R."/>
            <person name="Thon M.R."/>
        </authorList>
    </citation>
    <scope>NUCLEOTIDE SEQUENCE [LARGE SCALE GENOMIC DNA]</scope>
    <source>
        <strain evidence="3 4">CBS 607.94</strain>
    </source>
</reference>
<dbReference type="InterPro" id="IPR027417">
    <property type="entry name" value="P-loop_NTPase"/>
</dbReference>
<dbReference type="InterPro" id="IPR053137">
    <property type="entry name" value="NLR-like"/>
</dbReference>
<dbReference type="SMART" id="SM00028">
    <property type="entry name" value="TPR"/>
    <property type="match status" value="2"/>
</dbReference>
<sequence>MASLDYNNYKVALIAPLEIEARAAMCMLDIQHTGRFPVRVGHGYNFNAGRMCGHNVVIGTFPLGQEYGIASAAALASQMKVLFPKLWFTLLVGVVAGLPSLKRDIRLGDVLVALPDGEVPAIVPYGLGKETSEGLNLLRGGRSQNQTQTIVGSAVGRIKVSDPEGHINGFLSRNILDHFKAMEDKRHSNGDFKDPGQPQDELIGTNTTGDRVVVPREPRPHNTARTRVWYGPLGSSDKLMKNAEKRDALRDQYNIIVLDMEAAGIMNRLAVGVIRGVCDYGDEQKKKEWQPHAAAMAAAYAIEVLKEISVVESDSYLHIRTPEEARYNEQPGSLSSKTQARMREPAVRETGLPPSPASSDIEMDSDNQSGGPRLRAQRQEELVAPKIVWPEIRNERPALASKFVKRKQFPSCLWTDSPLWDAEERQSPMKLLVHGVTGVGKSQICLQVITENESKFRAVFYVDASSRKSANNSYLAIARVSGTLIDTSGINSEEDISQQLPLTRFWISSLEEPWILFIDNFEPSLATDLNDYLPQKSCGAIVITTIDGHLAPYCDSQEIFSPMDPWDANELIHNFVNAAKDFSEDERVFAVGTLGAPSAAFECQKYSVAHTRSPWVKLAETERRLEIMLILANAYSSTGHFRDAKDVLEKAIEICDDHSIPDTWTLQVNEQPADCYIHTGEHEEALKYQPGVIQVYQQWGSGFDYLWSARINYAGSLWATEQRMEALSMAETALTMCGSHNLPVDDAKMTRVSAIAGERLRIFEAKSALGDSYDWDGQLLKSMSLRQKVYEARLELLGVDHPDTLHAFGRLIDTKSLLSHTQAEMEEVCDRRKDAVASRKRVRGEGHPHTNEARANLGHSYTAVSKFEEALSEQEDVLAFRNAKVTADAAGTDVYLVSVGNVADALWSVGRLEEAYSLLRDGLDEAHTMNYTMTDLDATFTLRSYLATFFSREGREDTLLEALRLRENLLRDRGSQFGEEDVRTHQTQLLLAIDLAKLGMYPQAIQVHEKLLERQRADPGEESQETLDNMKELASLLSSVSGAPQAAVLMDKLVGNGEHDGDDSDDEEGDNVPKVGSNRRDPTPAKATSSHDSPFPIPRLASGFQLRIRGPPEPRLKLSMERWDPNVEAGEEVNEGPNTNLVSIPQY</sequence>
<dbReference type="EMBL" id="JFFI01002176">
    <property type="protein sequence ID" value="KXH40958.1"/>
    <property type="molecule type" value="Genomic_DNA"/>
</dbReference>
<comment type="caution">
    <text evidence="3">The sequence shown here is derived from an EMBL/GenBank/DDBJ whole genome shotgun (WGS) entry which is preliminary data.</text>
</comment>
<feature type="repeat" description="TPR" evidence="1">
    <location>
        <begin position="625"/>
        <end position="658"/>
    </location>
</feature>
<dbReference type="InterPro" id="IPR019734">
    <property type="entry name" value="TPR_rpt"/>
</dbReference>
<keyword evidence="4" id="KW-1185">Reference proteome</keyword>
<evidence type="ECO:0000256" key="1">
    <source>
        <dbReference type="PROSITE-ProRule" id="PRU00339"/>
    </source>
</evidence>
<dbReference type="GO" id="GO:0009116">
    <property type="term" value="P:nucleoside metabolic process"/>
    <property type="evidence" value="ECO:0007669"/>
    <property type="project" value="InterPro"/>
</dbReference>
<dbReference type="InterPro" id="IPR035994">
    <property type="entry name" value="Nucleoside_phosphorylase_sf"/>
</dbReference>
<feature type="region of interest" description="Disordered" evidence="2">
    <location>
        <begin position="322"/>
        <end position="373"/>
    </location>
</feature>
<protein>
    <recommendedName>
        <fullName evidence="5">Nucleoside phosphorylase domain-containing protein</fullName>
    </recommendedName>
</protein>
<evidence type="ECO:0000313" key="4">
    <source>
        <dbReference type="Proteomes" id="UP000070121"/>
    </source>
</evidence>
<dbReference type="Gene3D" id="3.40.50.300">
    <property type="entry name" value="P-loop containing nucleotide triphosphate hydrolases"/>
    <property type="match status" value="1"/>
</dbReference>
<proteinExistence type="predicted"/>
<feature type="compositionally biased region" description="Polar residues" evidence="2">
    <location>
        <begin position="1136"/>
        <end position="1147"/>
    </location>
</feature>
<dbReference type="SUPFAM" id="SSF52540">
    <property type="entry name" value="P-loop containing nucleoside triphosphate hydrolases"/>
    <property type="match status" value="1"/>
</dbReference>
<evidence type="ECO:0000313" key="3">
    <source>
        <dbReference type="EMBL" id="KXH40958.1"/>
    </source>
</evidence>
<gene>
    <name evidence="3" type="ORF">CSAL01_07868</name>
</gene>
<dbReference type="InterPro" id="IPR011990">
    <property type="entry name" value="TPR-like_helical_dom_sf"/>
</dbReference>
<dbReference type="PANTHER" id="PTHR46082">
    <property type="entry name" value="ATP/GTP-BINDING PROTEIN-RELATED"/>
    <property type="match status" value="1"/>
</dbReference>
<accession>A0A135SYG9</accession>
<dbReference type="PANTHER" id="PTHR46082:SF11">
    <property type="entry name" value="AAA+ ATPASE DOMAIN-CONTAINING PROTEIN-RELATED"/>
    <property type="match status" value="1"/>
</dbReference>
<feature type="compositionally biased region" description="Acidic residues" evidence="2">
    <location>
        <begin position="1060"/>
        <end position="1070"/>
    </location>
</feature>
<dbReference type="GO" id="GO:0003824">
    <property type="term" value="F:catalytic activity"/>
    <property type="evidence" value="ECO:0007669"/>
    <property type="project" value="InterPro"/>
</dbReference>
<evidence type="ECO:0000256" key="2">
    <source>
        <dbReference type="SAM" id="MobiDB-lite"/>
    </source>
</evidence>
<organism evidence="3 4">
    <name type="scientific">Colletotrichum salicis</name>
    <dbReference type="NCBI Taxonomy" id="1209931"/>
    <lineage>
        <taxon>Eukaryota</taxon>
        <taxon>Fungi</taxon>
        <taxon>Dikarya</taxon>
        <taxon>Ascomycota</taxon>
        <taxon>Pezizomycotina</taxon>
        <taxon>Sordariomycetes</taxon>
        <taxon>Hypocreomycetidae</taxon>
        <taxon>Glomerellales</taxon>
        <taxon>Glomerellaceae</taxon>
        <taxon>Colletotrichum</taxon>
        <taxon>Colletotrichum acutatum species complex</taxon>
    </lineage>
</organism>
<dbReference type="Proteomes" id="UP000070121">
    <property type="component" value="Unassembled WGS sequence"/>
</dbReference>
<dbReference type="SUPFAM" id="SSF48452">
    <property type="entry name" value="TPR-like"/>
    <property type="match status" value="1"/>
</dbReference>
<dbReference type="Gene3D" id="3.40.50.1580">
    <property type="entry name" value="Nucleoside phosphorylase domain"/>
    <property type="match status" value="1"/>
</dbReference>
<dbReference type="Gene3D" id="1.25.40.10">
    <property type="entry name" value="Tetratricopeptide repeat domain"/>
    <property type="match status" value="3"/>
</dbReference>
<dbReference type="STRING" id="1209931.A0A135SYG9"/>
<dbReference type="Pfam" id="PF13181">
    <property type="entry name" value="TPR_8"/>
    <property type="match status" value="1"/>
</dbReference>
<name>A0A135SYG9_9PEZI</name>